<name>A0A1G7TW04_9BACT</name>
<dbReference type="PANTHER" id="PTHR10884:SF14">
    <property type="entry name" value="NADH DEHYDROGENASE [UBIQUINONE] IRON-SULFUR PROTEIN 3, MITOCHONDRIAL"/>
    <property type="match status" value="1"/>
</dbReference>
<comment type="subunit">
    <text evidence="3">NDH-1 is composed of 14 different subunits. Subunits NuoB, C, D, E, F, and G constitute the peripheral sector of the complex.</text>
</comment>
<evidence type="ECO:0000256" key="3">
    <source>
        <dbReference type="HAMAP-Rule" id="MF_01357"/>
    </source>
</evidence>
<dbReference type="PROSITE" id="PS00542">
    <property type="entry name" value="COMPLEX1_30K"/>
    <property type="match status" value="1"/>
</dbReference>
<dbReference type="Gene3D" id="3.30.460.80">
    <property type="entry name" value="NADH:ubiquinone oxidoreductase, 30kDa subunit"/>
    <property type="match status" value="1"/>
</dbReference>
<gene>
    <name evidence="3" type="primary">nuoC</name>
    <name evidence="7" type="ORF">SAMN04487996_11872</name>
</gene>
<protein>
    <recommendedName>
        <fullName evidence="3">NADH-quinone oxidoreductase subunit C</fullName>
        <ecNumber evidence="3">7.1.1.-</ecNumber>
    </recommendedName>
    <alternativeName>
        <fullName evidence="3">NADH dehydrogenase I subunit C</fullName>
    </alternativeName>
    <alternativeName>
        <fullName evidence="3">NDH-1 subunit C</fullName>
    </alternativeName>
</protein>
<keyword evidence="8" id="KW-1185">Reference proteome</keyword>
<keyword evidence="3" id="KW-1003">Cell membrane</keyword>
<dbReference type="GO" id="GO:0050136">
    <property type="term" value="F:NADH dehydrogenase (quinone) (non-electrogenic) activity"/>
    <property type="evidence" value="ECO:0007669"/>
    <property type="project" value="UniProtKB-UniRule"/>
</dbReference>
<organism evidence="7 8">
    <name type="scientific">Dyadobacter soli</name>
    <dbReference type="NCBI Taxonomy" id="659014"/>
    <lineage>
        <taxon>Bacteria</taxon>
        <taxon>Pseudomonadati</taxon>
        <taxon>Bacteroidota</taxon>
        <taxon>Cytophagia</taxon>
        <taxon>Cytophagales</taxon>
        <taxon>Spirosomataceae</taxon>
        <taxon>Dyadobacter</taxon>
    </lineage>
</organism>
<dbReference type="GO" id="GO:0008137">
    <property type="term" value="F:NADH dehydrogenase (ubiquinone) activity"/>
    <property type="evidence" value="ECO:0007669"/>
    <property type="project" value="InterPro"/>
</dbReference>
<dbReference type="EC" id="7.1.1.-" evidence="3"/>
<dbReference type="NCBIfam" id="TIGR01961">
    <property type="entry name" value="NuoC_fam"/>
    <property type="match status" value="1"/>
</dbReference>
<dbReference type="STRING" id="659014.SAMN04487996_11872"/>
<dbReference type="GO" id="GO:0048038">
    <property type="term" value="F:quinone binding"/>
    <property type="evidence" value="ECO:0007669"/>
    <property type="project" value="UniProtKB-KW"/>
</dbReference>
<comment type="catalytic activity">
    <reaction evidence="3 5">
        <text>a quinone + NADH + 5 H(+)(in) = a quinol + NAD(+) + 4 H(+)(out)</text>
        <dbReference type="Rhea" id="RHEA:57888"/>
        <dbReference type="ChEBI" id="CHEBI:15378"/>
        <dbReference type="ChEBI" id="CHEBI:24646"/>
        <dbReference type="ChEBI" id="CHEBI:57540"/>
        <dbReference type="ChEBI" id="CHEBI:57945"/>
        <dbReference type="ChEBI" id="CHEBI:132124"/>
    </reaction>
</comment>
<comment type="subcellular location">
    <subcellularLocation>
        <location evidence="3">Cell membrane</location>
        <topology evidence="3">Peripheral membrane protein</topology>
        <orientation evidence="3">Cytoplasmic side</orientation>
    </subcellularLocation>
</comment>
<comment type="similarity">
    <text evidence="1 3 4">Belongs to the complex I 30 kDa subunit family.</text>
</comment>
<reference evidence="8" key="1">
    <citation type="submission" date="2016-10" db="EMBL/GenBank/DDBJ databases">
        <authorList>
            <person name="Varghese N."/>
            <person name="Submissions S."/>
        </authorList>
    </citation>
    <scope>NUCLEOTIDE SEQUENCE [LARGE SCALE GENOMIC DNA]</scope>
    <source>
        <strain evidence="8">DSM 25329</strain>
    </source>
</reference>
<keyword evidence="3 4" id="KW-0520">NAD</keyword>
<dbReference type="GO" id="GO:0005886">
    <property type="term" value="C:plasma membrane"/>
    <property type="evidence" value="ECO:0007669"/>
    <property type="project" value="UniProtKB-SubCell"/>
</dbReference>
<dbReference type="AlphaFoldDB" id="A0A1G7TW04"/>
<dbReference type="Pfam" id="PF00329">
    <property type="entry name" value="Complex1_30kDa"/>
    <property type="match status" value="1"/>
</dbReference>
<proteinExistence type="inferred from homology"/>
<keyword evidence="3" id="KW-0472">Membrane</keyword>
<evidence type="ECO:0000313" key="7">
    <source>
        <dbReference type="EMBL" id="SDG39418.1"/>
    </source>
</evidence>
<dbReference type="InterPro" id="IPR010218">
    <property type="entry name" value="NADH_DH_suC"/>
</dbReference>
<evidence type="ECO:0000256" key="4">
    <source>
        <dbReference type="RuleBase" id="RU003456"/>
    </source>
</evidence>
<dbReference type="HAMAP" id="MF_01357">
    <property type="entry name" value="NDH1_NuoC"/>
    <property type="match status" value="1"/>
</dbReference>
<dbReference type="EMBL" id="FNAN01000018">
    <property type="protein sequence ID" value="SDG39418.1"/>
    <property type="molecule type" value="Genomic_DNA"/>
</dbReference>
<feature type="domain" description="NADH:ubiquinone oxidoreductase 30kDa subunit" evidence="6">
    <location>
        <begin position="33"/>
        <end position="153"/>
    </location>
</feature>
<evidence type="ECO:0000256" key="5">
    <source>
        <dbReference type="RuleBase" id="RU003582"/>
    </source>
</evidence>
<evidence type="ECO:0000256" key="2">
    <source>
        <dbReference type="ARBA" id="ARBA00022448"/>
    </source>
</evidence>
<dbReference type="RefSeq" id="WP_090156076.1">
    <property type="nucleotide sequence ID" value="NZ_FNAN01000018.1"/>
</dbReference>
<dbReference type="SUPFAM" id="SSF143243">
    <property type="entry name" value="Nqo5-like"/>
    <property type="match status" value="1"/>
</dbReference>
<comment type="function">
    <text evidence="3">NDH-1 shuttles electrons from NADH, via FMN and iron-sulfur (Fe-S) centers, to quinones in the respiratory chain. The immediate electron acceptor for the enzyme in this species is believed to be a menaquinone. Couples the redox reaction to proton translocation (for every two electrons transferred, four hydrogen ions are translocated across the cytoplasmic membrane), and thus conserves the redox energy in a proton gradient.</text>
</comment>
<sequence length="166" mass="19536">MLTNQEVAEGLLEKFGDQVFDFEEPYGLLTLSTTREEIIPLMEFLRDHKNYQVIFLTDITGVQYPDNTGKEFVVVYHMHSFVHNFRIRIKVAISEADIHIPTATGLFASANWMERETYDFFGILFDGHPNLRRILNIEEMDYFPMRKEYPMEDATREDKIDALFGR</sequence>
<keyword evidence="3 4" id="KW-1278">Translocase</keyword>
<evidence type="ECO:0000259" key="6">
    <source>
        <dbReference type="Pfam" id="PF00329"/>
    </source>
</evidence>
<dbReference type="Proteomes" id="UP000198748">
    <property type="component" value="Unassembled WGS sequence"/>
</dbReference>
<dbReference type="InterPro" id="IPR001268">
    <property type="entry name" value="NADH_UbQ_OxRdtase_30kDa_su"/>
</dbReference>
<dbReference type="PANTHER" id="PTHR10884">
    <property type="entry name" value="NADH DEHYDROGENASE UBIQUINONE IRON-SULFUR PROTEIN 3"/>
    <property type="match status" value="1"/>
</dbReference>
<keyword evidence="2 3" id="KW-0813">Transport</keyword>
<evidence type="ECO:0000313" key="8">
    <source>
        <dbReference type="Proteomes" id="UP000198748"/>
    </source>
</evidence>
<evidence type="ECO:0000256" key="1">
    <source>
        <dbReference type="ARBA" id="ARBA00007569"/>
    </source>
</evidence>
<accession>A0A1G7TW04</accession>
<dbReference type="OrthoDB" id="9803286at2"/>
<dbReference type="InterPro" id="IPR020396">
    <property type="entry name" value="NADH_UbQ_OxRdtase_CS"/>
</dbReference>
<keyword evidence="3 5" id="KW-0874">Quinone</keyword>
<dbReference type="InterPro" id="IPR037232">
    <property type="entry name" value="NADH_quin_OxRdtase_su_C/D-like"/>
</dbReference>